<sequence>MSRHKSKPNPGRNTRLADQIQKDLAGLIQRELDMSRAGLVTLTGVDLSADYAHAKVYFTVMGAEPEQATAALNEKAGYLHSLLFKLLHIHTVPTLRFVHDAQLAKGIALSRLIDQANSGAGPDASADASGLDPEGRG</sequence>
<protein>
    <recommendedName>
        <fullName evidence="1">Ribosome-binding factor A</fullName>
    </recommendedName>
</protein>
<proteinExistence type="inferred from homology"/>
<dbReference type="PANTHER" id="PTHR33515">
    <property type="entry name" value="RIBOSOME-BINDING FACTOR A, CHLOROPLASTIC-RELATED"/>
    <property type="match status" value="1"/>
</dbReference>
<keyword evidence="3" id="KW-1185">Reference proteome</keyword>
<dbReference type="Pfam" id="PF02033">
    <property type="entry name" value="RBFA"/>
    <property type="match status" value="1"/>
</dbReference>
<reference evidence="3" key="1">
    <citation type="journal article" date="2019" name="Int. J. Syst. Evol. Microbiol.">
        <title>The Global Catalogue of Microorganisms (GCM) 10K type strain sequencing project: providing services to taxonomists for standard genome sequencing and annotation.</title>
        <authorList>
            <consortium name="The Broad Institute Genomics Platform"/>
            <consortium name="The Broad Institute Genome Sequencing Center for Infectious Disease"/>
            <person name="Wu L."/>
            <person name="Ma J."/>
        </authorList>
    </citation>
    <scope>NUCLEOTIDE SEQUENCE [LARGE SCALE GENOMIC DNA]</scope>
    <source>
        <strain evidence="3">LMG 24813</strain>
    </source>
</reference>
<keyword evidence="1" id="KW-0690">Ribosome biogenesis</keyword>
<name>A0ABV8P247_9BURK</name>
<accession>A0ABV8P247</accession>
<evidence type="ECO:0000256" key="1">
    <source>
        <dbReference type="HAMAP-Rule" id="MF_00003"/>
    </source>
</evidence>
<dbReference type="InterPro" id="IPR000238">
    <property type="entry name" value="RbfA"/>
</dbReference>
<comment type="subcellular location">
    <subcellularLocation>
        <location evidence="1">Cytoplasm</location>
    </subcellularLocation>
</comment>
<gene>
    <name evidence="1 2" type="primary">rbfA</name>
    <name evidence="2" type="ORF">ACFOY1_14410</name>
</gene>
<dbReference type="EMBL" id="JBHSBV010000005">
    <property type="protein sequence ID" value="MFC4202149.1"/>
    <property type="molecule type" value="Genomic_DNA"/>
</dbReference>
<organism evidence="2 3">
    <name type="scientific">Candidimonas humi</name>
    <dbReference type="NCBI Taxonomy" id="683355"/>
    <lineage>
        <taxon>Bacteria</taxon>
        <taxon>Pseudomonadati</taxon>
        <taxon>Pseudomonadota</taxon>
        <taxon>Betaproteobacteria</taxon>
        <taxon>Burkholderiales</taxon>
        <taxon>Alcaligenaceae</taxon>
        <taxon>Candidimonas</taxon>
    </lineage>
</organism>
<dbReference type="Proteomes" id="UP001595848">
    <property type="component" value="Unassembled WGS sequence"/>
</dbReference>
<comment type="function">
    <text evidence="1">One of several proteins that assist in the late maturation steps of the functional core of the 30S ribosomal subunit. Associates with free 30S ribosomal subunits (but not with 30S subunits that are part of 70S ribosomes or polysomes). Required for efficient processing of 16S rRNA. May interact with the 5'-terminal helix region of 16S rRNA.</text>
</comment>
<dbReference type="PANTHER" id="PTHR33515:SF1">
    <property type="entry name" value="RIBOSOME-BINDING FACTOR A, CHLOROPLASTIC-RELATED"/>
    <property type="match status" value="1"/>
</dbReference>
<comment type="similarity">
    <text evidence="1">Belongs to the RbfA family.</text>
</comment>
<comment type="caution">
    <text evidence="2">The sequence shown here is derived from an EMBL/GenBank/DDBJ whole genome shotgun (WGS) entry which is preliminary data.</text>
</comment>
<evidence type="ECO:0000313" key="2">
    <source>
        <dbReference type="EMBL" id="MFC4202149.1"/>
    </source>
</evidence>
<comment type="subunit">
    <text evidence="1">Monomer. Binds 30S ribosomal subunits, but not 50S ribosomal subunits or 70S ribosomes.</text>
</comment>
<dbReference type="NCBIfam" id="TIGR00082">
    <property type="entry name" value="rbfA"/>
    <property type="match status" value="1"/>
</dbReference>
<keyword evidence="1" id="KW-0963">Cytoplasm</keyword>
<dbReference type="RefSeq" id="WP_217966341.1">
    <property type="nucleotide sequence ID" value="NZ_JAHTBN010000012.1"/>
</dbReference>
<evidence type="ECO:0000313" key="3">
    <source>
        <dbReference type="Proteomes" id="UP001595848"/>
    </source>
</evidence>
<dbReference type="HAMAP" id="MF_00003">
    <property type="entry name" value="RbfA"/>
    <property type="match status" value="1"/>
</dbReference>